<dbReference type="OrthoDB" id="3059720at2759"/>
<protein>
    <submittedName>
        <fullName evidence="2">Predicted protein</fullName>
    </submittedName>
</protein>
<feature type="region of interest" description="Disordered" evidence="1">
    <location>
        <begin position="1"/>
        <end position="69"/>
    </location>
</feature>
<name>B0DNV3_LACBS</name>
<dbReference type="EMBL" id="DS547122">
    <property type="protein sequence ID" value="EDR03717.1"/>
    <property type="molecule type" value="Genomic_DNA"/>
</dbReference>
<organism evidence="3">
    <name type="scientific">Laccaria bicolor (strain S238N-H82 / ATCC MYA-4686)</name>
    <name type="common">Bicoloured deceiver</name>
    <name type="synonym">Laccaria laccata var. bicolor</name>
    <dbReference type="NCBI Taxonomy" id="486041"/>
    <lineage>
        <taxon>Eukaryota</taxon>
        <taxon>Fungi</taxon>
        <taxon>Dikarya</taxon>
        <taxon>Basidiomycota</taxon>
        <taxon>Agaricomycotina</taxon>
        <taxon>Agaricomycetes</taxon>
        <taxon>Agaricomycetidae</taxon>
        <taxon>Agaricales</taxon>
        <taxon>Agaricineae</taxon>
        <taxon>Hydnangiaceae</taxon>
        <taxon>Laccaria</taxon>
    </lineage>
</organism>
<dbReference type="GeneID" id="6081219"/>
<proteinExistence type="predicted"/>
<dbReference type="RefSeq" id="XP_001885570.1">
    <property type="nucleotide sequence ID" value="XM_001885535.1"/>
</dbReference>
<reference evidence="2 3" key="1">
    <citation type="journal article" date="2008" name="Nature">
        <title>The genome of Laccaria bicolor provides insights into mycorrhizal symbiosis.</title>
        <authorList>
            <person name="Martin F."/>
            <person name="Aerts A."/>
            <person name="Ahren D."/>
            <person name="Brun A."/>
            <person name="Danchin E.G.J."/>
            <person name="Duchaussoy F."/>
            <person name="Gibon J."/>
            <person name="Kohler A."/>
            <person name="Lindquist E."/>
            <person name="Pereda V."/>
            <person name="Salamov A."/>
            <person name="Shapiro H.J."/>
            <person name="Wuyts J."/>
            <person name="Blaudez D."/>
            <person name="Buee M."/>
            <person name="Brokstein P."/>
            <person name="Canbaeck B."/>
            <person name="Cohen D."/>
            <person name="Courty P.E."/>
            <person name="Coutinho P.M."/>
            <person name="Delaruelle C."/>
            <person name="Detter J.C."/>
            <person name="Deveau A."/>
            <person name="DiFazio S."/>
            <person name="Duplessis S."/>
            <person name="Fraissinet-Tachet L."/>
            <person name="Lucic E."/>
            <person name="Frey-Klett P."/>
            <person name="Fourrey C."/>
            <person name="Feussner I."/>
            <person name="Gay G."/>
            <person name="Grimwood J."/>
            <person name="Hoegger P.J."/>
            <person name="Jain P."/>
            <person name="Kilaru S."/>
            <person name="Labbe J."/>
            <person name="Lin Y.C."/>
            <person name="Legue V."/>
            <person name="Le Tacon F."/>
            <person name="Marmeisse R."/>
            <person name="Melayah D."/>
            <person name="Montanini B."/>
            <person name="Muratet M."/>
            <person name="Nehls U."/>
            <person name="Niculita-Hirzel H."/>
            <person name="Oudot-Le Secq M.P."/>
            <person name="Peter M."/>
            <person name="Quesneville H."/>
            <person name="Rajashekar B."/>
            <person name="Reich M."/>
            <person name="Rouhier N."/>
            <person name="Schmutz J."/>
            <person name="Yin T."/>
            <person name="Chalot M."/>
            <person name="Henrissat B."/>
            <person name="Kuees U."/>
            <person name="Lucas S."/>
            <person name="Van de Peer Y."/>
            <person name="Podila G.K."/>
            <person name="Polle A."/>
            <person name="Pukkila P.J."/>
            <person name="Richardson P.M."/>
            <person name="Rouze P."/>
            <person name="Sanders I.R."/>
            <person name="Stajich J.E."/>
            <person name="Tunlid A."/>
            <person name="Tuskan G."/>
            <person name="Grigoriev I.V."/>
        </authorList>
    </citation>
    <scope>NUCLEOTIDE SEQUENCE [LARGE SCALE GENOMIC DNA]</scope>
    <source>
        <strain evidence="3">S238N-H82 / ATCC MYA-4686</strain>
    </source>
</reference>
<dbReference type="AlphaFoldDB" id="B0DNV3"/>
<evidence type="ECO:0000313" key="3">
    <source>
        <dbReference type="Proteomes" id="UP000001194"/>
    </source>
</evidence>
<gene>
    <name evidence="2" type="ORF">LACBIDRAFT_331231</name>
</gene>
<dbReference type="KEGG" id="lbc:LACBIDRAFT_331231"/>
<keyword evidence="3" id="KW-1185">Reference proteome</keyword>
<evidence type="ECO:0000256" key="1">
    <source>
        <dbReference type="SAM" id="MobiDB-lite"/>
    </source>
</evidence>
<evidence type="ECO:0000313" key="2">
    <source>
        <dbReference type="EMBL" id="EDR03717.1"/>
    </source>
</evidence>
<dbReference type="Proteomes" id="UP000001194">
    <property type="component" value="Unassembled WGS sequence"/>
</dbReference>
<dbReference type="HOGENOM" id="CLU_1343473_0_0_1"/>
<accession>B0DNV3</accession>
<feature type="compositionally biased region" description="Polar residues" evidence="1">
    <location>
        <begin position="1"/>
        <end position="37"/>
    </location>
</feature>
<sequence>MLSNSPANVASPATQDHSGVGITNGNTAPTTQSTPSKGTKAWPHPHEPDANGKHPSGGFQGGGISKRPTTQSFAPHIIAHLQAPDATLICISGRDADGGARNDTSSNSLLKYKTKDLVTSLSPLLGSPFNELCCLSGSSSQPRLIQAPQDEAQRLTSKFEQMEQLLEDSGFDSVGEFRSTTQAMSLDSLIQEVFFMRSLLLGLY</sequence>
<dbReference type="InParanoid" id="B0DNV3"/>